<dbReference type="SUPFAM" id="SSF52218">
    <property type="entry name" value="Flavoproteins"/>
    <property type="match status" value="1"/>
</dbReference>
<keyword evidence="8 9" id="KW-0560">Oxidoreductase</keyword>
<feature type="domain" description="FAD-binding FR-type" evidence="11">
    <location>
        <begin position="196"/>
        <end position="435"/>
    </location>
</feature>
<comment type="function">
    <text evidence="9">NADPH-dependent reductase which is a central component of the cytosolic iron-sulfur (Fe-S) protein assembly (CIA) machinery. Transfers electrons from NADPH via its FAD and FMN prosthetic groups to the [2Fe-2S] cluster of DRE2, another key component of the CIA machinery. In turn, this reduced cluster provides electrons for assembly of cytosolic iron-sulfur cluster proteins. Positively controls H(2)O(2)-induced cell death.</text>
</comment>
<evidence type="ECO:0000256" key="1">
    <source>
        <dbReference type="ARBA" id="ARBA00001917"/>
    </source>
</evidence>
<comment type="catalytic activity">
    <reaction evidence="9">
        <text>2 oxidized [2Fe-2S]-[protein] + NADPH = 2 reduced [2Fe-2S]-[protein] + NADP(+) + H(+)</text>
        <dbReference type="Rhea" id="RHEA:67716"/>
        <dbReference type="Rhea" id="RHEA-COMP:17327"/>
        <dbReference type="Rhea" id="RHEA-COMP:17328"/>
        <dbReference type="ChEBI" id="CHEBI:15378"/>
        <dbReference type="ChEBI" id="CHEBI:33737"/>
        <dbReference type="ChEBI" id="CHEBI:33738"/>
        <dbReference type="ChEBI" id="CHEBI:57783"/>
        <dbReference type="ChEBI" id="CHEBI:58349"/>
    </reaction>
</comment>
<sequence>MEQRSLLVLYGSETGNAQDVAERVGRDARRHHFKTRVVAMDAYDIATLIEEPLVIFVCSTTGQGVEPRNMTKLWKTLLRADLPADLFDGMDFAVFGLGDSSYARYNWAAKKLQRRLQSLGAREIWERGDADDQHYLGLDGALDPWIDGLFRVLLVTYPLPLGVSVVPKDYLYPPRVQLEFLDGPELPLSEAPFSFPGSSPARLLRMKRLTRPDWYQDVRHIEFEYDKDVSYSPGDIAVLHPENDPEEVQRFLQRMGWAETADKPFRLVPNDQDGLERPLPEYWPEVMTLRIAFTRYLDILGVPRRSFFESLANFTTEEMETEKLREFCSPEGQDDLYAYCHRVRRTIAEVVTEFRSVLIPQNYVFDVFPEVRPREFSIASSVKRHPKQVHLCVAIVQYKTKLKAPRRGVCTSWLTRLREGDPVQIAIESGTMHLPPLPSTPIILVGPGTGVAPMRSFIEDRIYHEKSKENTLYFGCRSLDADCHFKEEWSSYQDKGQLVCRTAASRDQPKKVYVQNLIIEDAARIWKLVHENKGYVLVSGSSNKMPLAVRHAVEEALTGEGKLTAEDAKEYVKRMEMSGRWQEECWS</sequence>
<dbReference type="InterPro" id="IPR029039">
    <property type="entry name" value="Flavoprotein-like_sf"/>
</dbReference>
<dbReference type="PROSITE" id="PS51384">
    <property type="entry name" value="FAD_FR"/>
    <property type="match status" value="1"/>
</dbReference>
<dbReference type="InterPro" id="IPR039261">
    <property type="entry name" value="FNR_nucleotide-bd"/>
</dbReference>
<dbReference type="GO" id="GO:0005829">
    <property type="term" value="C:cytosol"/>
    <property type="evidence" value="ECO:0007669"/>
    <property type="project" value="TreeGrafter"/>
</dbReference>
<dbReference type="PRINTS" id="PR00371">
    <property type="entry name" value="FPNCR"/>
</dbReference>
<dbReference type="PANTHER" id="PTHR19384:SF10">
    <property type="entry name" value="NADPH-DEPENDENT DIFLAVIN OXIDOREDUCTASE 1"/>
    <property type="match status" value="1"/>
</dbReference>
<dbReference type="GO" id="GO:0016651">
    <property type="term" value="F:oxidoreductase activity, acting on NAD(P)H"/>
    <property type="evidence" value="ECO:0007669"/>
    <property type="project" value="UniProtKB-UniRule"/>
</dbReference>
<dbReference type="AlphaFoldDB" id="A0A167IBP2"/>
<evidence type="ECO:0000313" key="13">
    <source>
        <dbReference type="Proteomes" id="UP000076738"/>
    </source>
</evidence>
<dbReference type="PROSITE" id="PS50902">
    <property type="entry name" value="FLAVODOXIN_LIKE"/>
    <property type="match status" value="1"/>
</dbReference>
<comment type="similarity">
    <text evidence="9">In the C-terminal section; belongs to the flavoprotein pyridine nucleotide cytochrome reductase family.</text>
</comment>
<dbReference type="InterPro" id="IPR001433">
    <property type="entry name" value="OxRdtase_FAD/NAD-bd"/>
</dbReference>
<dbReference type="GO" id="GO:0050661">
    <property type="term" value="F:NADP binding"/>
    <property type="evidence" value="ECO:0007669"/>
    <property type="project" value="UniProtKB-UniRule"/>
</dbReference>
<accession>A0A167IBP2</accession>
<dbReference type="GO" id="GO:0016226">
    <property type="term" value="P:iron-sulfur cluster assembly"/>
    <property type="evidence" value="ECO:0007669"/>
    <property type="project" value="UniProtKB-UniRule"/>
</dbReference>
<evidence type="ECO:0000256" key="3">
    <source>
        <dbReference type="ARBA" id="ARBA00022490"/>
    </source>
</evidence>
<feature type="binding site" evidence="9">
    <location>
        <begin position="511"/>
        <end position="515"/>
    </location>
    <ligand>
        <name>NADP(+)</name>
        <dbReference type="ChEBI" id="CHEBI:58349"/>
    </ligand>
</feature>
<feature type="binding site" evidence="9">
    <location>
        <begin position="408"/>
        <end position="411"/>
    </location>
    <ligand>
        <name>FAD</name>
        <dbReference type="ChEBI" id="CHEBI:57692"/>
    </ligand>
</feature>
<dbReference type="InterPro" id="IPR001094">
    <property type="entry name" value="Flavdoxin-like"/>
</dbReference>
<evidence type="ECO:0000256" key="7">
    <source>
        <dbReference type="ARBA" id="ARBA00022857"/>
    </source>
</evidence>
<dbReference type="HAMAP" id="MF_03178">
    <property type="entry name" value="NDOR1"/>
    <property type="match status" value="1"/>
</dbReference>
<dbReference type="OrthoDB" id="1856718at2759"/>
<evidence type="ECO:0000256" key="8">
    <source>
        <dbReference type="ARBA" id="ARBA00023002"/>
    </source>
</evidence>
<comment type="similarity">
    <text evidence="9">Belongs to the NADPH-dependent diflavin oxidoreductase NDOR1 family.</text>
</comment>
<keyword evidence="7 9" id="KW-0521">NADP</keyword>
<comment type="cofactor">
    <cofactor evidence="1 9">
        <name>FMN</name>
        <dbReference type="ChEBI" id="CHEBI:58210"/>
    </cofactor>
</comment>
<dbReference type="GO" id="GO:0050660">
    <property type="term" value="F:flavin adenine dinucleotide binding"/>
    <property type="evidence" value="ECO:0007669"/>
    <property type="project" value="UniProtKB-UniRule"/>
</dbReference>
<dbReference type="EC" id="1.18.1.-" evidence="9"/>
<evidence type="ECO:0000256" key="4">
    <source>
        <dbReference type="ARBA" id="ARBA00022630"/>
    </source>
</evidence>
<gene>
    <name evidence="9" type="primary">TAH18</name>
    <name evidence="12" type="ORF">CALVIDRAFT_487509</name>
</gene>
<dbReference type="Gene3D" id="1.20.990.10">
    <property type="entry name" value="NADPH-cytochrome p450 Reductase, Chain A, domain 3"/>
    <property type="match status" value="1"/>
</dbReference>
<feature type="binding site" evidence="9">
    <location>
        <begin position="374"/>
        <end position="377"/>
    </location>
    <ligand>
        <name>FAD</name>
        <dbReference type="ChEBI" id="CHEBI:57692"/>
    </ligand>
</feature>
<dbReference type="InterPro" id="IPR008254">
    <property type="entry name" value="Flavodoxin/NO_synth"/>
</dbReference>
<dbReference type="FunFam" id="3.40.50.80:FF:000032">
    <property type="entry name" value="NADPH-dependent diflavin oxidoreductase 1"/>
    <property type="match status" value="1"/>
</dbReference>
<dbReference type="GO" id="GO:0160246">
    <property type="term" value="F:NADPH-iron-sulfur [2Fe-2S] protein oxidoreductase activity"/>
    <property type="evidence" value="ECO:0007669"/>
    <property type="project" value="InterPro"/>
</dbReference>
<keyword evidence="5 9" id="KW-0288">FMN</keyword>
<dbReference type="GO" id="GO:0005634">
    <property type="term" value="C:nucleus"/>
    <property type="evidence" value="ECO:0007669"/>
    <property type="project" value="UniProtKB-ARBA"/>
</dbReference>
<feature type="binding site" evidence="9">
    <location>
        <position position="344"/>
    </location>
    <ligand>
        <name>FAD</name>
        <dbReference type="ChEBI" id="CHEBI:57692"/>
    </ligand>
</feature>
<dbReference type="STRING" id="1330018.A0A167IBP2"/>
<keyword evidence="6 9" id="KW-0274">FAD</keyword>
<dbReference type="Proteomes" id="UP000076738">
    <property type="component" value="Unassembled WGS sequence"/>
</dbReference>
<dbReference type="PRINTS" id="PR00369">
    <property type="entry name" value="FLAVODOXIN"/>
</dbReference>
<comment type="caution">
    <text evidence="9">Lacks conserved residue(s) required for the propagation of feature annotation.</text>
</comment>
<evidence type="ECO:0000256" key="9">
    <source>
        <dbReference type="HAMAP-Rule" id="MF_03178"/>
    </source>
</evidence>
<dbReference type="Pfam" id="PF00258">
    <property type="entry name" value="Flavodoxin_1"/>
    <property type="match status" value="1"/>
</dbReference>
<feature type="binding site" evidence="9">
    <location>
        <begin position="505"/>
        <end position="506"/>
    </location>
    <ligand>
        <name>NADP(+)</name>
        <dbReference type="ChEBI" id="CHEBI:58349"/>
    </ligand>
</feature>
<evidence type="ECO:0000256" key="2">
    <source>
        <dbReference type="ARBA" id="ARBA00001974"/>
    </source>
</evidence>
<dbReference type="InterPro" id="IPR023173">
    <property type="entry name" value="NADPH_Cyt_P450_Rdtase_alpha"/>
</dbReference>
<feature type="domain" description="Flavodoxin-like" evidence="10">
    <location>
        <begin position="6"/>
        <end position="150"/>
    </location>
</feature>
<dbReference type="Gene3D" id="3.40.50.360">
    <property type="match status" value="1"/>
</dbReference>
<dbReference type="InterPro" id="IPR017927">
    <property type="entry name" value="FAD-bd_FR_type"/>
</dbReference>
<comment type="similarity">
    <text evidence="9">In the N-terminal section; belongs to the flavodoxin family.</text>
</comment>
<dbReference type="Gene3D" id="3.40.50.80">
    <property type="entry name" value="Nucleotide-binding domain of ferredoxin-NADP reductase (FNR) module"/>
    <property type="match status" value="1"/>
</dbReference>
<dbReference type="InterPro" id="IPR028879">
    <property type="entry name" value="NDOR1"/>
</dbReference>
<feature type="binding site" evidence="9">
    <location>
        <begin position="97"/>
        <end position="106"/>
    </location>
    <ligand>
        <name>FMN</name>
        <dbReference type="ChEBI" id="CHEBI:58210"/>
    </ligand>
</feature>
<organism evidence="12 13">
    <name type="scientific">Calocera viscosa (strain TUFC12733)</name>
    <dbReference type="NCBI Taxonomy" id="1330018"/>
    <lineage>
        <taxon>Eukaryota</taxon>
        <taxon>Fungi</taxon>
        <taxon>Dikarya</taxon>
        <taxon>Basidiomycota</taxon>
        <taxon>Agaricomycotina</taxon>
        <taxon>Dacrymycetes</taxon>
        <taxon>Dacrymycetales</taxon>
        <taxon>Dacrymycetaceae</taxon>
        <taxon>Calocera</taxon>
    </lineage>
</organism>
<dbReference type="PANTHER" id="PTHR19384">
    <property type="entry name" value="NITRIC OXIDE SYNTHASE-RELATED"/>
    <property type="match status" value="1"/>
</dbReference>
<reference evidence="12 13" key="1">
    <citation type="journal article" date="2016" name="Mol. Biol. Evol.">
        <title>Comparative Genomics of Early-Diverging Mushroom-Forming Fungi Provides Insights into the Origins of Lignocellulose Decay Capabilities.</title>
        <authorList>
            <person name="Nagy L.G."/>
            <person name="Riley R."/>
            <person name="Tritt A."/>
            <person name="Adam C."/>
            <person name="Daum C."/>
            <person name="Floudas D."/>
            <person name="Sun H."/>
            <person name="Yadav J.S."/>
            <person name="Pangilinan J."/>
            <person name="Larsson K.H."/>
            <person name="Matsuura K."/>
            <person name="Barry K."/>
            <person name="Labutti K."/>
            <person name="Kuo R."/>
            <person name="Ohm R.A."/>
            <person name="Bhattacharya S.S."/>
            <person name="Shirouzu T."/>
            <person name="Yoshinaga Y."/>
            <person name="Martin F.M."/>
            <person name="Grigoriev I.V."/>
            <person name="Hibbett D.S."/>
        </authorList>
    </citation>
    <scope>NUCLEOTIDE SEQUENCE [LARGE SCALE GENOMIC DNA]</scope>
    <source>
        <strain evidence="12 13">TUFC12733</strain>
    </source>
</reference>
<dbReference type="InterPro" id="IPR001709">
    <property type="entry name" value="Flavoprot_Pyr_Nucl_cyt_Rdtase"/>
</dbReference>
<feature type="binding site" evidence="9">
    <location>
        <begin position="59"/>
        <end position="62"/>
    </location>
    <ligand>
        <name>FMN</name>
        <dbReference type="ChEBI" id="CHEBI:58210"/>
    </ligand>
</feature>
<feature type="binding site" evidence="9">
    <location>
        <position position="586"/>
    </location>
    <ligand>
        <name>FAD</name>
        <dbReference type="ChEBI" id="CHEBI:57692"/>
    </ligand>
</feature>
<evidence type="ECO:0000256" key="5">
    <source>
        <dbReference type="ARBA" id="ARBA00022643"/>
    </source>
</evidence>
<dbReference type="SUPFAM" id="SSF52343">
    <property type="entry name" value="Ferredoxin reductase-like, C-terminal NADP-linked domain"/>
    <property type="match status" value="1"/>
</dbReference>
<feature type="binding site" evidence="9">
    <location>
        <position position="449"/>
    </location>
    <ligand>
        <name>NADP(+)</name>
        <dbReference type="ChEBI" id="CHEBI:58349"/>
    </ligand>
</feature>
<dbReference type="Gene3D" id="2.40.30.10">
    <property type="entry name" value="Translation factors"/>
    <property type="match status" value="1"/>
</dbReference>
<dbReference type="SUPFAM" id="SSF63380">
    <property type="entry name" value="Riboflavin synthase domain-like"/>
    <property type="match status" value="1"/>
</dbReference>
<comment type="cofactor">
    <cofactor evidence="2 9">
        <name>FAD</name>
        <dbReference type="ChEBI" id="CHEBI:57692"/>
    </cofactor>
</comment>
<protein>
    <recommendedName>
        <fullName evidence="9">NADPH-dependent diflavin oxidoreductase 1</fullName>
        <ecNumber evidence="9">1.18.1.-</ecNumber>
    </recommendedName>
    <alternativeName>
        <fullName evidence="9">NADPH-dependent FMN and FAD-containing oxidoreductase</fullName>
    </alternativeName>
</protein>
<dbReference type="GO" id="GO:0005739">
    <property type="term" value="C:mitochondrion"/>
    <property type="evidence" value="ECO:0007669"/>
    <property type="project" value="UniProtKB-SubCell"/>
</dbReference>
<feature type="binding site" evidence="9">
    <location>
        <position position="132"/>
    </location>
    <ligand>
        <name>FMN</name>
        <dbReference type="ChEBI" id="CHEBI:58210"/>
    </ligand>
</feature>
<proteinExistence type="inferred from homology"/>
<dbReference type="Pfam" id="PF00175">
    <property type="entry name" value="NAD_binding_1"/>
    <property type="match status" value="1"/>
</dbReference>
<evidence type="ECO:0000256" key="6">
    <source>
        <dbReference type="ARBA" id="ARBA00022827"/>
    </source>
</evidence>
<keyword evidence="9" id="KW-0496">Mitochondrion</keyword>
<dbReference type="EMBL" id="KV417310">
    <property type="protein sequence ID" value="KZO92486.1"/>
    <property type="molecule type" value="Genomic_DNA"/>
</dbReference>
<dbReference type="FunFam" id="3.40.50.360:FF:000015">
    <property type="entry name" value="NADPH-dependent diflavin oxidoreductase 1"/>
    <property type="match status" value="1"/>
</dbReference>
<dbReference type="InterPro" id="IPR017938">
    <property type="entry name" value="Riboflavin_synthase-like_b-brl"/>
</dbReference>
<keyword evidence="3 9" id="KW-0963">Cytoplasm</keyword>
<comment type="subunit">
    <text evidence="9">Interacts with DRE2; as part of the cytosolic iron-sulfur (Fe-S) protein assembly (CIA) machinery.</text>
</comment>
<evidence type="ECO:0000259" key="10">
    <source>
        <dbReference type="PROSITE" id="PS50902"/>
    </source>
</evidence>
<keyword evidence="13" id="KW-1185">Reference proteome</keyword>
<comment type="subcellular location">
    <subcellularLocation>
        <location evidence="9">Cytoplasm</location>
    </subcellularLocation>
    <subcellularLocation>
        <location evidence="9">Mitochondrion</location>
    </subcellularLocation>
    <text evidence="9">Relocalizes to mitochondria after H(2)O(2) exposure.</text>
</comment>
<keyword evidence="4 9" id="KW-0285">Flavoprotein</keyword>
<dbReference type="GO" id="GO:0010181">
    <property type="term" value="F:FMN binding"/>
    <property type="evidence" value="ECO:0007669"/>
    <property type="project" value="UniProtKB-UniRule"/>
</dbReference>
<feature type="binding site" evidence="9">
    <location>
        <begin position="12"/>
        <end position="17"/>
    </location>
    <ligand>
        <name>FMN</name>
        <dbReference type="ChEBI" id="CHEBI:58210"/>
    </ligand>
</feature>
<evidence type="ECO:0000313" key="12">
    <source>
        <dbReference type="EMBL" id="KZO92486.1"/>
    </source>
</evidence>
<name>A0A167IBP2_CALVF</name>
<evidence type="ECO:0000259" key="11">
    <source>
        <dbReference type="PROSITE" id="PS51384"/>
    </source>
</evidence>
<dbReference type="InterPro" id="IPR003097">
    <property type="entry name" value="CysJ-like_FAD-binding"/>
</dbReference>
<dbReference type="Pfam" id="PF00667">
    <property type="entry name" value="FAD_binding_1"/>
    <property type="match status" value="1"/>
</dbReference>